<proteinExistence type="inferred from homology"/>
<gene>
    <name evidence="8" type="ORF">CGLV_VP2</name>
</gene>
<evidence type="ECO:0000256" key="3">
    <source>
        <dbReference type="ARBA" id="ARBA00015347"/>
    </source>
</evidence>
<comment type="similarity">
    <text evidence="2">Belongs to the orbivirus VP2 family.</text>
</comment>
<dbReference type="Proteomes" id="UP000166220">
    <property type="component" value="Genome"/>
</dbReference>
<reference evidence="8 9" key="1">
    <citation type="journal article" date="2014" name="J. Gen. Virol.">
        <title>Genetic and biological characterization of selected Changuinola viruses (Reoviridae, Orbivirus) from Brazil.</title>
        <authorList>
            <person name="Silva S.P."/>
            <person name="Dilcher M."/>
            <person name="Weber F."/>
            <person name="Hufert F.T."/>
            <person name="Weidmann M."/>
            <person name="Cardoso J.F."/>
            <person name="Carvalho V.L."/>
            <person name="Chiang J.O."/>
            <person name="Martins L.C."/>
            <person name="Lima C.P."/>
            <person name="Da Silva D.E."/>
            <person name="Vianez-Junior J.L."/>
            <person name="Popov V.L."/>
            <person name="Travassos da Rosa A.P."/>
            <person name="Tesh R.B."/>
            <person name="Vasconcelos P.F."/>
            <person name="Nunes M.R."/>
        </authorList>
    </citation>
    <scope>NUCLEOTIDE SEQUENCE [LARGE SCALE GENOMIC DNA]</scope>
    <source>
        <strain evidence="8">CGLV/BE AR 41067</strain>
    </source>
</reference>
<evidence type="ECO:0000313" key="9">
    <source>
        <dbReference type="Proteomes" id="UP000166220"/>
    </source>
</evidence>
<evidence type="ECO:0000256" key="5">
    <source>
        <dbReference type="ARBA" id="ARBA00022844"/>
    </source>
</evidence>
<dbReference type="EMBL" id="KF680179">
    <property type="protein sequence ID" value="AGZ91903.1"/>
    <property type="molecule type" value="Genomic_RNA"/>
</dbReference>
<evidence type="ECO:0000313" key="8">
    <source>
        <dbReference type="EMBL" id="AGZ91903.1"/>
    </source>
</evidence>
<sequence>MATEFSIAVADVNHVKCQEILFNDYDIVVDTSNKAELNDKGRWEMGKESARRNIYMWGTDRFIDDAIQGIPGEESYLRVADSIDSVLGELVDENLEERDKIQTRISQQLKWSMNMQAQEWTKGLMSRPIVECKFGSVYAQDHHFESSIFYRYPIRTKYCEHHNFRYFNEHIFSDLHCIVQNTIYLIDYTFKVKCEDNTPYRNAIGTIYPYFNVTKEEYSKIQENQIFKKGFNTFNEIGNMNDNINIQDDVESDPVSISYDEKEEIDLKKQLEFYRQQILEYKHYEKKSATESMNIEKRLKELEEEVKNLEDKIKRLIEVSSECRIVKIKKVDVGETKEEIYKSIDVDYDPKESKLNRDEDITYVFNGQIKYAFIKKVEKEGKIPKYDTFIDMSKAKNSDDIQRVYDGIEDQNAVNKKKWLDIKRYTFGYYEDKDKFFGGYGPLQIEGTLDSNKMREYREGKYAKSVGALIDHGGEGVGPIDSLELCKFFTKFSIDRLNDQIVYKDDPDICEKFKKSINQLFNQGKTNEKAAISRIHSEGWTVHPINVKAFENINGMNGLSQQKNIAKLAILISQIYGGYVDYKCPFHVLRGGMMFANSCFGDAYVLLKKKFNWDIYKTENNMGWNVSQANMKIRPLVRMNVYTNNFIKGRAGISWNVHWNKRIDVDPMIGYPHFREDIKGIQSYFVTDYVNSYYQHMLNAKDWNDVNMTIEDLLNKDSRFYDKDISKDFFLDDRGILVTPSYYGEQIYYNIISNCNYKCVSSSTYRTTEDKNEYKHTAAQRLLVPDNWFYPFQKEYDVALIAQGQAVYTNQQVRGRLERTFVDAYSRNKDFQEYVQLTEKEIIDNPCPITHPSRYIPWRFYVMLYSLYINFMPVHVRRVVQQHDISVYPVIQMYDINYECNSIYSAIYNIFKKAYNAKELKNEKDVYHFLRFYQNAKSEVKLQMLKNNMPLMYELIANYTGVNVDEYFVINFLFLLNCVNINSQLNHETLLPICYCRSSGILLTSIRIPRNQRKNYPSYYLPYLSRFFGIQQHNRWRNSNELLSIMREKAIRYYIGEVIVSISPEISMNQTKSQNLAMWIGSKCGGVSEALLFFQAITYPQAAYILILLGDEAMNYDEMIREIRFNYQTSFNSCKGIVLCRIKDNSIIDYKVIGTIKARKMSRIFWGLSHEMLLVKSPGDIFGNKHIVTKLMNI</sequence>
<dbReference type="InterPro" id="IPR001742">
    <property type="entry name" value="Capsid_VP2_Orbivir"/>
</dbReference>
<dbReference type="GO" id="GO:0005198">
    <property type="term" value="F:structural molecule activity"/>
    <property type="evidence" value="ECO:0007669"/>
    <property type="project" value="InterPro"/>
</dbReference>
<accession>U5YL67</accession>
<evidence type="ECO:0000256" key="1">
    <source>
        <dbReference type="ARBA" id="ARBA00004328"/>
    </source>
</evidence>
<evidence type="ECO:0000256" key="7">
    <source>
        <dbReference type="SAM" id="Coils"/>
    </source>
</evidence>
<evidence type="ECO:0000256" key="6">
    <source>
        <dbReference type="ARBA" id="ARBA00022996"/>
    </source>
</evidence>
<dbReference type="Pfam" id="PF00898">
    <property type="entry name" value="Orbi_VP2"/>
    <property type="match status" value="1"/>
</dbReference>
<feature type="coiled-coil region" evidence="7">
    <location>
        <begin position="285"/>
        <end position="319"/>
    </location>
</feature>
<evidence type="ECO:0000256" key="2">
    <source>
        <dbReference type="ARBA" id="ARBA00008722"/>
    </source>
</evidence>
<protein>
    <recommendedName>
        <fullName evidence="3">Outer capsid protein VP2</fullName>
    </recommendedName>
</protein>
<name>U5YL67_9REOV</name>
<comment type="subcellular location">
    <subcellularLocation>
        <location evidence="1">Virion</location>
    </subcellularLocation>
</comment>
<organism evidence="8 9">
    <name type="scientific">Changuinola virus</name>
    <dbReference type="NCBI Taxonomy" id="40052"/>
    <lineage>
        <taxon>Viruses</taxon>
        <taxon>Riboviria</taxon>
        <taxon>Orthornavirae</taxon>
        <taxon>Duplornaviricota</taxon>
        <taxon>Resentoviricetes</taxon>
        <taxon>Reovirales</taxon>
        <taxon>Sedoreoviridae</taxon>
        <taxon>Orbivirus</taxon>
        <taxon>Orbivirus changuinolaense</taxon>
    </lineage>
</organism>
<keyword evidence="4" id="KW-0167">Capsid protein</keyword>
<evidence type="ECO:0000256" key="4">
    <source>
        <dbReference type="ARBA" id="ARBA00022561"/>
    </source>
</evidence>
<dbReference type="GO" id="GO:0039625">
    <property type="term" value="C:viral inner capsid"/>
    <property type="evidence" value="ECO:0007669"/>
    <property type="project" value="UniProtKB-KW"/>
</dbReference>
<keyword evidence="6" id="KW-1153">Inner capsid protein</keyword>
<keyword evidence="7" id="KW-0175">Coiled coil</keyword>
<keyword evidence="5" id="KW-0946">Virion</keyword>